<dbReference type="Pfam" id="PF00550">
    <property type="entry name" value="PP-binding"/>
    <property type="match status" value="1"/>
</dbReference>
<evidence type="ECO:0000313" key="13">
    <source>
        <dbReference type="Proteomes" id="UP000051681"/>
    </source>
</evidence>
<reference evidence="12 13" key="1">
    <citation type="submission" date="2015-09" db="EMBL/GenBank/DDBJ databases">
        <authorList>
            <consortium name="Swine Surveillance"/>
        </authorList>
    </citation>
    <scope>NUCLEOTIDE SEQUENCE [LARGE SCALE GENOMIC DNA]</scope>
    <source>
        <strain evidence="12 13">CECT 8383</strain>
    </source>
</reference>
<dbReference type="Gene3D" id="3.30.70.250">
    <property type="entry name" value="Malonyl-CoA ACP transacylase, ACP-binding"/>
    <property type="match status" value="1"/>
</dbReference>
<evidence type="ECO:0000256" key="3">
    <source>
        <dbReference type="ARBA" id="ARBA00022679"/>
    </source>
</evidence>
<dbReference type="RefSeq" id="WP_076400139.1">
    <property type="nucleotide sequence ID" value="NZ_CYSF01000007.1"/>
</dbReference>
<dbReference type="CDD" id="cd00833">
    <property type="entry name" value="PKS"/>
    <property type="match status" value="1"/>
</dbReference>
<dbReference type="FunFam" id="3.40.47.10:FF:000042">
    <property type="entry name" value="Polyketide synthase Pks13"/>
    <property type="match status" value="1"/>
</dbReference>
<keyword evidence="13" id="KW-1185">Reference proteome</keyword>
<dbReference type="SMART" id="SM00823">
    <property type="entry name" value="PKS_PP"/>
    <property type="match status" value="1"/>
</dbReference>
<feature type="region of interest" description="Disordered" evidence="8">
    <location>
        <begin position="1"/>
        <end position="23"/>
    </location>
</feature>
<evidence type="ECO:0000256" key="7">
    <source>
        <dbReference type="PROSITE-ProRule" id="PRU01363"/>
    </source>
</evidence>
<evidence type="ECO:0000256" key="2">
    <source>
        <dbReference type="ARBA" id="ARBA00022553"/>
    </source>
</evidence>
<dbReference type="InterPro" id="IPR049551">
    <property type="entry name" value="PKS_DH_C"/>
</dbReference>
<feature type="region of interest" description="C-terminal hotdog fold" evidence="7">
    <location>
        <begin position="1541"/>
        <end position="1697"/>
    </location>
</feature>
<dbReference type="InterPro" id="IPR020841">
    <property type="entry name" value="PKS_Beta-ketoAc_synthase_dom"/>
</dbReference>
<dbReference type="STRING" id="340021.TM5383_01585"/>
<evidence type="ECO:0000259" key="11">
    <source>
        <dbReference type="PROSITE" id="PS52019"/>
    </source>
</evidence>
<dbReference type="GO" id="GO:0031177">
    <property type="term" value="F:phosphopantetheine binding"/>
    <property type="evidence" value="ECO:0007669"/>
    <property type="project" value="InterPro"/>
</dbReference>
<dbReference type="GO" id="GO:0006633">
    <property type="term" value="P:fatty acid biosynthetic process"/>
    <property type="evidence" value="ECO:0007669"/>
    <property type="project" value="TreeGrafter"/>
</dbReference>
<dbReference type="PROSITE" id="PS52004">
    <property type="entry name" value="KS3_2"/>
    <property type="match status" value="1"/>
</dbReference>
<evidence type="ECO:0000259" key="9">
    <source>
        <dbReference type="PROSITE" id="PS50075"/>
    </source>
</evidence>
<dbReference type="InterPro" id="IPR020806">
    <property type="entry name" value="PKS_PP-bd"/>
</dbReference>
<dbReference type="FunFam" id="1.10.1200.10:FF:000016">
    <property type="entry name" value="Non-ribosomal peptide synthase"/>
    <property type="match status" value="1"/>
</dbReference>
<evidence type="ECO:0000256" key="6">
    <source>
        <dbReference type="ARBA" id="ARBA00023268"/>
    </source>
</evidence>
<dbReference type="GO" id="GO:0004312">
    <property type="term" value="F:fatty acid synthase activity"/>
    <property type="evidence" value="ECO:0007669"/>
    <property type="project" value="TreeGrafter"/>
</dbReference>
<dbReference type="PROSITE" id="PS52019">
    <property type="entry name" value="PKS_MFAS_DH"/>
    <property type="match status" value="1"/>
</dbReference>
<dbReference type="InterPro" id="IPR036291">
    <property type="entry name" value="NAD(P)-bd_dom_sf"/>
</dbReference>
<dbReference type="SUPFAM" id="SSF53474">
    <property type="entry name" value="alpha/beta-Hydrolases"/>
    <property type="match status" value="1"/>
</dbReference>
<evidence type="ECO:0000256" key="8">
    <source>
        <dbReference type="SAM" id="MobiDB-lite"/>
    </source>
</evidence>
<feature type="region of interest" description="N-terminal hotdog fold" evidence="7">
    <location>
        <begin position="1402"/>
        <end position="1527"/>
    </location>
</feature>
<dbReference type="Pfam" id="PF21394">
    <property type="entry name" value="Beta-ketacyl_N"/>
    <property type="match status" value="1"/>
</dbReference>
<sequence>MPDPSPRPATDQTTAPQHDTHPHGAADIAIVGMAARLPGADTVEAYWNNLVQGISAIRPLDRETLIANGEAPHLVDRPDYVPFAAELKGYKAFDPEFFGFSPKEAAILDPQHRQFLEVSWEALENAAHMPENFDGSIGVFGGCGMGSYFYFNICSNRDLVDDTGMFLLRHTGNDKDFMTTRLSHVLDLKGPSVNVQTACSTSLVATHYACQSLLNGECDMALAGGVTIELPQGHGYLFKEGEILSPDGECHAFDHRAQGTVFGSGAGVVVLRRLEDAVADGDHIWAVIKSTAVHNDGAAKAGYLAPSVDGQANAVADAHALADISADTIDYVECHGTGTYLGDPIEVAALTEAFRETTDEVGFCRIGSVKTNIGHLDTAAGVASLIKTSLSLHNRKLPASLGYEAPNPAIDFDGSPFQVNDHLQDWVSHKGPRRAGVNSLGVGGTNAHAVLEEGPMRAASEEADFPFQILTLSARNKKALEAGSERLSEHLRTRMDQPLADVAYTLKEGRRAFEQRRVVVAETHAEAADLLAANDRRRVFTHTALDRPEVVFMFPGGGAQYAGMARDLYEVEPVFADWMDRGLDHLQAKLDYDIRALWLPEVGEESAADEALKQPSVQLPLIMITEYALAQLWISWGVRPAALVGHSMGENTAACLAGVIGFTDCIDLVHLRGQLFDTVPTGGMLSVALPAEELRGYLGDDLDLASVNAPGLSVATGPRAELDQLHKNLQAQDIDCQDVAINIAAHSRMLDPILDRFRAFLQGLDLRAPQIPFASNRTGQMITDQQATDPNYWVDHLRHTVLFADCIATLDQTPDRVFLEVGPGKALSSLTQAQPDVAANRVISTLRHPQDNVADDVYFATMLGRLWAVGVNFDWGQFWGNARRNRVVLPSYAWQHQDYFIEPAVGVQAAEAAPLMRRDDMDSWGYRPVWTPRYADCTVDVVGNLSDSAPQTWLIFADDAGYAAGMSKRLRLAGHTVTTVRSGDRFAAVGDDFILAPEQGRAGYDQLIAALAATGRMPDRIVHLWLTTKAETYRPGSTFFHRNLEYGFDALLHLTQALAEQAEDGNPQTHLTVITSGAMQVRDEALPYPEKSTVLGPARVMGREYPDLTCAVLDLDLTADTDSQQLSDTLLEEVLAKPANQTAALRGGKRFEQQYGPTPLPSSAALPNDAKLRQRGTYIITGGFGGIGLTIAETLIKTCDANIVLLSRSALPDRAEWPDYLRSQPGDDIISKRIRAIMRLDQLGSHEILILPADVTNIEDMRQALGKVRNDVGDIHGVIHAAGVINDGPIASKTSAEVEQVFAAKLHGTQVLDQLFPDGSLDWMVVFASSSTATAPAGQVDYVAANSFLNAFAAARAGRKTRTLALNWGVWAEVGMAADAMAARNGPAHPRQTAPTGTPIAQPLLKTVRQRMDGALEYQGTLSVADWVMDEHRTKGGVILLPGTGYLELIQQSLAAQDITAPYAIRDLTFLAPLMVTQDEQTQLRVTLTPDDASRPARYDVTIESARASTIYDLNAEARVDLILQDTATPLDMAAITSRCDVDGATDVSGDMAERPVIPAPQEAHLNFGPRWKVLRAMALAPTRTEGLAHLALPKDLQPDLDAYTLHPGLMDIATGWAMQLIAGYQGDHLWVPIGYQRVTVHAPLQPTILSWVRNAATNTRTDETASFDITLVAPDGTVLVEVEGLSIRRMTAGLPTAKPASQEEAQRPLSPAEERLQHNIRQGIRPSEGGQAFLRALAQPLSQIYISSMDLDALISEAAEPETTNASSQSFDRPELDADYAAPESVVEKKLAGYFQDLLGISQVGLDDSFFDLGGHSLIAVRLFSRIKKRFGSDFPISLLFEAPTVRKIAALLPAENAEIDAAATTTPQPAQNRYTHLVPMSDGGTSNQATPLFLVAGMFGNVLNLRHLATLLGQDRPVYGLQARGLFGDAPPHSDITDAARDYIAELRQVQPHGPYLLGGFSGGGITAYEMAQQLMATGEQVEALVLLDTPLPQRRPLSLRDRMAIQAMNLRRHGPAYLGRWVTNRLRWELEKRRVRTAEDDSATPQFHNAAIEAGFLTAVAKYQVAPWSGPITLIRPPLRGEWQVAPDRLIDHERAYVLHDNDWGQWTPQIEVYEVPGDHDSMVLEPNVRVLSTHLRTVLADADRHTSRSKDVQTTTDLDSRKAAE</sequence>
<dbReference type="OrthoDB" id="9778690at2"/>
<evidence type="ECO:0000259" key="10">
    <source>
        <dbReference type="PROSITE" id="PS52004"/>
    </source>
</evidence>
<dbReference type="Gene3D" id="3.30.70.3290">
    <property type="match status" value="1"/>
</dbReference>
<dbReference type="InterPro" id="IPR001227">
    <property type="entry name" value="Ac_transferase_dom_sf"/>
</dbReference>
<dbReference type="Gene3D" id="3.40.50.1820">
    <property type="entry name" value="alpha/beta hydrolase"/>
    <property type="match status" value="1"/>
</dbReference>
<dbReference type="Pfam" id="PF08659">
    <property type="entry name" value="KR"/>
    <property type="match status" value="1"/>
</dbReference>
<protein>
    <submittedName>
        <fullName evidence="12">Beta-ketoacyl-acyl-carrier-protein synthase I</fullName>
        <ecNumber evidence="12">2.3.1.41</ecNumber>
    </submittedName>
</protein>
<evidence type="ECO:0000256" key="1">
    <source>
        <dbReference type="ARBA" id="ARBA00022450"/>
    </source>
</evidence>
<keyword evidence="1" id="KW-0596">Phosphopantetheine</keyword>
<dbReference type="SMART" id="SM00822">
    <property type="entry name" value="PKS_KR"/>
    <property type="match status" value="1"/>
</dbReference>
<evidence type="ECO:0000313" key="12">
    <source>
        <dbReference type="EMBL" id="CUH84376.1"/>
    </source>
</evidence>
<dbReference type="SMART" id="SM00825">
    <property type="entry name" value="PKS_KS"/>
    <property type="match status" value="1"/>
</dbReference>
<dbReference type="GO" id="GO:0044550">
    <property type="term" value="P:secondary metabolite biosynthetic process"/>
    <property type="evidence" value="ECO:0007669"/>
    <property type="project" value="UniProtKB-ARBA"/>
</dbReference>
<dbReference type="InterPro" id="IPR036736">
    <property type="entry name" value="ACP-like_sf"/>
</dbReference>
<dbReference type="SMART" id="SM00827">
    <property type="entry name" value="PKS_AT"/>
    <property type="match status" value="1"/>
</dbReference>
<dbReference type="InterPro" id="IPR016036">
    <property type="entry name" value="Malonyl_transacylase_ACP-bd"/>
</dbReference>
<dbReference type="InterPro" id="IPR042104">
    <property type="entry name" value="PKS_dehydratase_sf"/>
</dbReference>
<feature type="domain" description="PKS/mFAS DH" evidence="11">
    <location>
        <begin position="1402"/>
        <end position="1697"/>
    </location>
</feature>
<dbReference type="SUPFAM" id="SSF51735">
    <property type="entry name" value="NAD(P)-binding Rossmann-fold domains"/>
    <property type="match status" value="2"/>
</dbReference>
<keyword evidence="5" id="KW-0443">Lipid metabolism</keyword>
<dbReference type="InterPro" id="IPR016035">
    <property type="entry name" value="Acyl_Trfase/lysoPLipase"/>
</dbReference>
<dbReference type="SUPFAM" id="SSF47336">
    <property type="entry name" value="ACP-like"/>
    <property type="match status" value="1"/>
</dbReference>
<dbReference type="InterPro" id="IPR049900">
    <property type="entry name" value="PKS_mFAS_DH"/>
</dbReference>
<dbReference type="InterPro" id="IPR001031">
    <property type="entry name" value="Thioesterase"/>
</dbReference>
<feature type="domain" description="Carrier" evidence="9">
    <location>
        <begin position="1783"/>
        <end position="1858"/>
    </location>
</feature>
<accession>A0A0P1GQ22</accession>
<proteinExistence type="predicted"/>
<dbReference type="Gene3D" id="3.40.366.10">
    <property type="entry name" value="Malonyl-Coenzyme A Acyl Carrier Protein, domain 2"/>
    <property type="match status" value="1"/>
</dbReference>
<evidence type="ECO:0000256" key="5">
    <source>
        <dbReference type="ARBA" id="ARBA00023098"/>
    </source>
</evidence>
<gene>
    <name evidence="12" type="primary">ppsE</name>
    <name evidence="12" type="ORF">TM5383_01585</name>
</gene>
<dbReference type="GO" id="GO:0004315">
    <property type="term" value="F:3-oxoacyl-[acyl-carrier-protein] synthase activity"/>
    <property type="evidence" value="ECO:0007669"/>
    <property type="project" value="UniProtKB-EC"/>
</dbReference>
<dbReference type="InterPro" id="IPR049490">
    <property type="entry name" value="C883_1060-like_KR_N"/>
</dbReference>
<dbReference type="InterPro" id="IPR029058">
    <property type="entry name" value="AB_hydrolase_fold"/>
</dbReference>
<dbReference type="PROSITE" id="PS50075">
    <property type="entry name" value="CARRIER"/>
    <property type="match status" value="1"/>
</dbReference>
<dbReference type="InterPro" id="IPR016039">
    <property type="entry name" value="Thiolase-like"/>
</dbReference>
<dbReference type="Pfam" id="PF00975">
    <property type="entry name" value="Thioesterase"/>
    <property type="match status" value="1"/>
</dbReference>
<dbReference type="SMART" id="SM00826">
    <property type="entry name" value="PKS_DH"/>
    <property type="match status" value="1"/>
</dbReference>
<dbReference type="EC" id="2.3.1.41" evidence="12"/>
<keyword evidence="2" id="KW-0597">Phosphoprotein</keyword>
<dbReference type="Proteomes" id="UP000051681">
    <property type="component" value="Unassembled WGS sequence"/>
</dbReference>
<dbReference type="InterPro" id="IPR057326">
    <property type="entry name" value="KR_dom"/>
</dbReference>
<dbReference type="Pfam" id="PF02801">
    <property type="entry name" value="Ketoacyl-synt_C"/>
    <property type="match status" value="1"/>
</dbReference>
<feature type="domain" description="Ketosynthase family 3 (KS3)" evidence="10">
    <location>
        <begin position="25"/>
        <end position="453"/>
    </location>
</feature>
<dbReference type="Gene3D" id="3.40.47.10">
    <property type="match status" value="1"/>
</dbReference>
<dbReference type="SUPFAM" id="SSF52151">
    <property type="entry name" value="FabD/lysophospholipase-like"/>
    <property type="match status" value="1"/>
</dbReference>
<dbReference type="InterPro" id="IPR014043">
    <property type="entry name" value="Acyl_transferase_dom"/>
</dbReference>
<feature type="compositionally biased region" description="Basic and acidic residues" evidence="8">
    <location>
        <begin position="2146"/>
        <end position="2155"/>
    </location>
</feature>
<dbReference type="InterPro" id="IPR049552">
    <property type="entry name" value="PKS_DH_N"/>
</dbReference>
<evidence type="ECO:0000256" key="4">
    <source>
        <dbReference type="ARBA" id="ARBA00022832"/>
    </source>
</evidence>
<dbReference type="Pfam" id="PF00698">
    <property type="entry name" value="Acyl_transf_1"/>
    <property type="match status" value="1"/>
</dbReference>
<dbReference type="Gene3D" id="3.40.50.720">
    <property type="entry name" value="NAD(P)-binding Rossmann-like Domain"/>
    <property type="match status" value="1"/>
</dbReference>
<dbReference type="InterPro" id="IPR020807">
    <property type="entry name" value="PKS_DH"/>
</dbReference>
<feature type="active site" description="Proton donor; for dehydratase activity" evidence="7">
    <location>
        <position position="1612"/>
    </location>
</feature>
<name>A0A0P1GQ22_9RHOB</name>
<dbReference type="Pfam" id="PF21089">
    <property type="entry name" value="PKS_DH_N"/>
    <property type="match status" value="1"/>
</dbReference>
<dbReference type="Gene3D" id="1.10.1200.10">
    <property type="entry name" value="ACP-like"/>
    <property type="match status" value="1"/>
</dbReference>
<dbReference type="Pfam" id="PF14765">
    <property type="entry name" value="PS-DH"/>
    <property type="match status" value="1"/>
</dbReference>
<dbReference type="SUPFAM" id="SSF53901">
    <property type="entry name" value="Thiolase-like"/>
    <property type="match status" value="1"/>
</dbReference>
<dbReference type="CDD" id="cd08953">
    <property type="entry name" value="KR_2_SDR_x"/>
    <property type="match status" value="1"/>
</dbReference>
<dbReference type="InterPro" id="IPR013968">
    <property type="entry name" value="PKS_KR"/>
</dbReference>
<dbReference type="Pfam" id="PF22621">
    <property type="entry name" value="CurL-like_PKS_C"/>
    <property type="match status" value="1"/>
</dbReference>
<dbReference type="InterPro" id="IPR020802">
    <property type="entry name" value="TesA-like"/>
</dbReference>
<keyword evidence="6" id="KW-0511">Multifunctional enzyme</keyword>
<dbReference type="PANTHER" id="PTHR43775:SF51">
    <property type="entry name" value="INACTIVE PHENOLPHTHIOCEROL SYNTHESIS POLYKETIDE SYNTHASE TYPE I PKS1-RELATED"/>
    <property type="match status" value="1"/>
</dbReference>
<dbReference type="InterPro" id="IPR014031">
    <property type="entry name" value="Ketoacyl_synth_C"/>
</dbReference>
<feature type="active site" description="Proton acceptor; for dehydratase activity" evidence="7">
    <location>
        <position position="1432"/>
    </location>
</feature>
<dbReference type="Gene3D" id="3.10.129.110">
    <property type="entry name" value="Polyketide synthase dehydratase"/>
    <property type="match status" value="1"/>
</dbReference>
<dbReference type="InterPro" id="IPR014030">
    <property type="entry name" value="Ketoacyl_synth_N"/>
</dbReference>
<keyword evidence="12" id="KW-0012">Acyltransferase</keyword>
<dbReference type="InterPro" id="IPR050091">
    <property type="entry name" value="PKS_NRPS_Biosynth_Enz"/>
</dbReference>
<dbReference type="EMBL" id="CYSF01000007">
    <property type="protein sequence ID" value="CUH84376.1"/>
    <property type="molecule type" value="Genomic_DNA"/>
</dbReference>
<dbReference type="InterPro" id="IPR009081">
    <property type="entry name" value="PP-bd_ACP"/>
</dbReference>
<dbReference type="PANTHER" id="PTHR43775">
    <property type="entry name" value="FATTY ACID SYNTHASE"/>
    <property type="match status" value="1"/>
</dbReference>
<keyword evidence="4" id="KW-0276">Fatty acid metabolism</keyword>
<dbReference type="SMART" id="SM00824">
    <property type="entry name" value="PKS_TE"/>
    <property type="match status" value="1"/>
</dbReference>
<dbReference type="Pfam" id="PF00109">
    <property type="entry name" value="ketoacyl-synt"/>
    <property type="match status" value="1"/>
</dbReference>
<dbReference type="SUPFAM" id="SSF55048">
    <property type="entry name" value="Probable ACP-binding domain of malonyl-CoA ACP transacylase"/>
    <property type="match status" value="1"/>
</dbReference>
<keyword evidence="3 12" id="KW-0808">Transferase</keyword>
<organism evidence="12 13">
    <name type="scientific">Thalassovita mediterranea</name>
    <dbReference type="NCBI Taxonomy" id="340021"/>
    <lineage>
        <taxon>Bacteria</taxon>
        <taxon>Pseudomonadati</taxon>
        <taxon>Pseudomonadota</taxon>
        <taxon>Alphaproteobacteria</taxon>
        <taxon>Rhodobacterales</taxon>
        <taxon>Roseobacteraceae</taxon>
        <taxon>Thalassovita</taxon>
    </lineage>
</organism>
<feature type="region of interest" description="Disordered" evidence="8">
    <location>
        <begin position="2146"/>
        <end position="2169"/>
    </location>
</feature>